<dbReference type="STRING" id="2018661.A0A2A2JZ08"/>
<evidence type="ECO:0000256" key="1">
    <source>
        <dbReference type="ARBA" id="ARBA00006180"/>
    </source>
</evidence>
<dbReference type="InterPro" id="IPR016024">
    <property type="entry name" value="ARM-type_fold"/>
</dbReference>
<dbReference type="GO" id="GO:0019903">
    <property type="term" value="F:protein phosphatase binding"/>
    <property type="evidence" value="ECO:0007669"/>
    <property type="project" value="InterPro"/>
</dbReference>
<proteinExistence type="inferred from homology"/>
<dbReference type="GO" id="GO:0019888">
    <property type="term" value="F:protein phosphatase regulator activity"/>
    <property type="evidence" value="ECO:0007669"/>
    <property type="project" value="TreeGrafter"/>
</dbReference>
<feature type="compositionally biased region" description="Basic and acidic residues" evidence="3">
    <location>
        <begin position="327"/>
        <end position="337"/>
    </location>
</feature>
<dbReference type="InterPro" id="IPR007587">
    <property type="entry name" value="SAPS"/>
</dbReference>
<evidence type="ECO:0000313" key="5">
    <source>
        <dbReference type="Proteomes" id="UP000218231"/>
    </source>
</evidence>
<sequence length="686" mass="78395">MFWESEAAKAENSLHLLLKEDDLKLPQVLNDPFLLQELRSNNQQLIDFLTREDILLEIVNTALRPVIDTNLPPKDQYRHAHMCSDILTVRNYADPFRVVVERDECKKALRDFFEVNEEMNPVVAGFYTKILNQFVSKYFKQMQEILDDSCFIEKCLLNIRFGAISELLQTFIRLPQTYEESDTLKQWLISQSFVKRLLSLLEPDQPELVLENVAETYSEILRDLREKLYSSDEKTDPLHDEMQSDEAIQQIITAMLKTDENGDCYPSLFCAAADCMIVLIESNFVLNTPSHQLDASKQGGGEIMNTWHGGRPSDQSEQNEQDNEDSESAKTEVWRPDKERRAETAVVKYADQIISIAIKDLRTKHPSVWNHALKLIAHLLDTNHLPTHCALLDAFRKAHFQELLEMVWELPSSSIFHRQLHQIISFAMYSVFPDSDKVESPLIPYFFKEISLPSRLHYGVNPHLIFSPLCLSAMRSFHIHLALQLRTAITRALNGQVIEKFLKEYDKWPEVEKVMIKFAEVNKSDIEGDSSILSSARSNCSNFDGMQSGNREHYSFVHLSSLLCLPVVDSDPPDRNRFVSSFRMSPLDDAALSAFSGALHSVAPNTFDSFDSIPFDQQISIHMKRADYSPKLPSTDINKDDATEAEFDDLSRLRLDRTSLEDWPLSPASSATAAVNSRLSPKPSTN</sequence>
<dbReference type="GO" id="GO:0005634">
    <property type="term" value="C:nucleus"/>
    <property type="evidence" value="ECO:0007669"/>
    <property type="project" value="TreeGrafter"/>
</dbReference>
<feature type="region of interest" description="Disordered" evidence="3">
    <location>
        <begin position="295"/>
        <end position="337"/>
    </location>
</feature>
<name>A0A2A2JZ08_9BILA</name>
<feature type="compositionally biased region" description="Polar residues" evidence="3">
    <location>
        <begin position="667"/>
        <end position="686"/>
    </location>
</feature>
<gene>
    <name evidence="4" type="ORF">WR25_00359</name>
</gene>
<feature type="region of interest" description="Disordered" evidence="3">
    <location>
        <begin position="663"/>
        <end position="686"/>
    </location>
</feature>
<accession>A0A2A2JZ08</accession>
<keyword evidence="2" id="KW-0131">Cell cycle</keyword>
<comment type="similarity">
    <text evidence="1">Belongs to the SAPS family.</text>
</comment>
<dbReference type="Pfam" id="PF04499">
    <property type="entry name" value="SAPS"/>
    <property type="match status" value="1"/>
</dbReference>
<dbReference type="Proteomes" id="UP000218231">
    <property type="component" value="Unassembled WGS sequence"/>
</dbReference>
<organism evidence="4 5">
    <name type="scientific">Diploscapter pachys</name>
    <dbReference type="NCBI Taxonomy" id="2018661"/>
    <lineage>
        <taxon>Eukaryota</taxon>
        <taxon>Metazoa</taxon>
        <taxon>Ecdysozoa</taxon>
        <taxon>Nematoda</taxon>
        <taxon>Chromadorea</taxon>
        <taxon>Rhabditida</taxon>
        <taxon>Rhabditina</taxon>
        <taxon>Rhabditomorpha</taxon>
        <taxon>Rhabditoidea</taxon>
        <taxon>Rhabditidae</taxon>
        <taxon>Diploscapter</taxon>
    </lineage>
</organism>
<comment type="caution">
    <text evidence="4">The sequence shown here is derived from an EMBL/GenBank/DDBJ whole genome shotgun (WGS) entry which is preliminary data.</text>
</comment>
<reference evidence="4 5" key="1">
    <citation type="journal article" date="2017" name="Curr. Biol.">
        <title>Genome architecture and evolution of a unichromosomal asexual nematode.</title>
        <authorList>
            <person name="Fradin H."/>
            <person name="Zegar C."/>
            <person name="Gutwein M."/>
            <person name="Lucas J."/>
            <person name="Kovtun M."/>
            <person name="Corcoran D."/>
            <person name="Baugh L.R."/>
            <person name="Kiontke K."/>
            <person name="Gunsalus K."/>
            <person name="Fitch D.H."/>
            <person name="Piano F."/>
        </authorList>
    </citation>
    <scope>NUCLEOTIDE SEQUENCE [LARGE SCALE GENOMIC DNA]</scope>
    <source>
        <strain evidence="4">PF1309</strain>
    </source>
</reference>
<evidence type="ECO:0000256" key="3">
    <source>
        <dbReference type="SAM" id="MobiDB-lite"/>
    </source>
</evidence>
<dbReference type="EMBL" id="LIAE01010027">
    <property type="protein sequence ID" value="PAV66850.1"/>
    <property type="molecule type" value="Genomic_DNA"/>
</dbReference>
<evidence type="ECO:0000256" key="2">
    <source>
        <dbReference type="ARBA" id="ARBA00023306"/>
    </source>
</evidence>
<dbReference type="AlphaFoldDB" id="A0A2A2JZ08"/>
<dbReference type="PANTHER" id="PTHR12634:SF8">
    <property type="entry name" value="FIERY MOUNTAIN, ISOFORM D"/>
    <property type="match status" value="1"/>
</dbReference>
<dbReference type="SUPFAM" id="SSF48371">
    <property type="entry name" value="ARM repeat"/>
    <property type="match status" value="1"/>
</dbReference>
<dbReference type="GO" id="GO:0005829">
    <property type="term" value="C:cytosol"/>
    <property type="evidence" value="ECO:0007669"/>
    <property type="project" value="TreeGrafter"/>
</dbReference>
<feature type="compositionally biased region" description="Acidic residues" evidence="3">
    <location>
        <begin position="317"/>
        <end position="326"/>
    </location>
</feature>
<dbReference type="PANTHER" id="PTHR12634">
    <property type="entry name" value="SIT4 YEAST -ASSOCIATING PROTEIN-RELATED"/>
    <property type="match status" value="1"/>
</dbReference>
<keyword evidence="5" id="KW-1185">Reference proteome</keyword>
<dbReference type="OrthoDB" id="295029at2759"/>
<evidence type="ECO:0000313" key="4">
    <source>
        <dbReference type="EMBL" id="PAV66850.1"/>
    </source>
</evidence>
<protein>
    <submittedName>
        <fullName evidence="4">Uncharacterized protein</fullName>
    </submittedName>
</protein>